<dbReference type="InterPro" id="IPR051351">
    <property type="entry name" value="Ascorbate-PTS_EIIA_comp"/>
</dbReference>
<evidence type="ECO:0000256" key="6">
    <source>
        <dbReference type="ARBA" id="ARBA00022777"/>
    </source>
</evidence>
<gene>
    <name evidence="8" type="ORF">D5396_11735</name>
</gene>
<sequence length="148" mass="16318">MSELISFFHQDAISIYSGAKSWQHAIDLSMENLLENNWVTENYIASIKQTTLDIGPYYLLAPHIAMPHARPECGALKTALSLTLLREGVSFDADSPPVNLLIGLAAADADSHIAAIQALSEMLCEDDVVNELLHAENIEALINIIRRY</sequence>
<evidence type="ECO:0000313" key="9">
    <source>
        <dbReference type="Proteomes" id="UP000284119"/>
    </source>
</evidence>
<comment type="caution">
    <text evidence="8">The sequence shown here is derived from an EMBL/GenBank/DDBJ whole genome shotgun (WGS) entry which is preliminary data.</text>
</comment>
<comment type="subcellular location">
    <subcellularLocation>
        <location evidence="1">Cytoplasm</location>
    </subcellularLocation>
</comment>
<evidence type="ECO:0000313" key="8">
    <source>
        <dbReference type="EMBL" id="RJT13492.1"/>
    </source>
</evidence>
<dbReference type="PANTHER" id="PTHR36203:SF4">
    <property type="entry name" value="MANNITOL-SPECIFIC CRYPTIC PHOSPHOTRANSFERASE ENZYME IIA COMPONENT"/>
    <property type="match status" value="1"/>
</dbReference>
<dbReference type="EMBL" id="RAHG01000004">
    <property type="protein sequence ID" value="RJT13492.1"/>
    <property type="molecule type" value="Genomic_DNA"/>
</dbReference>
<evidence type="ECO:0000256" key="5">
    <source>
        <dbReference type="ARBA" id="ARBA00022683"/>
    </source>
</evidence>
<dbReference type="SUPFAM" id="SSF55804">
    <property type="entry name" value="Phoshotransferase/anion transport protein"/>
    <property type="match status" value="1"/>
</dbReference>
<keyword evidence="5" id="KW-0598">Phosphotransferase system</keyword>
<dbReference type="InterPro" id="IPR016152">
    <property type="entry name" value="PTrfase/Anion_transptr"/>
</dbReference>
<keyword evidence="9" id="KW-1185">Reference proteome</keyword>
<organism evidence="8 9">
    <name type="scientific">Rahnella inusitata</name>
    <dbReference type="NCBI Taxonomy" id="58169"/>
    <lineage>
        <taxon>Bacteria</taxon>
        <taxon>Pseudomonadati</taxon>
        <taxon>Pseudomonadota</taxon>
        <taxon>Gammaproteobacteria</taxon>
        <taxon>Enterobacterales</taxon>
        <taxon>Yersiniaceae</taxon>
        <taxon>Rahnella</taxon>
    </lineage>
</organism>
<dbReference type="PROSITE" id="PS51094">
    <property type="entry name" value="PTS_EIIA_TYPE_2"/>
    <property type="match status" value="1"/>
</dbReference>
<dbReference type="NCBIfam" id="NF007358">
    <property type="entry name" value="PRK09854.1"/>
    <property type="match status" value="1"/>
</dbReference>
<dbReference type="Proteomes" id="UP000284119">
    <property type="component" value="Unassembled WGS sequence"/>
</dbReference>
<dbReference type="PANTHER" id="PTHR36203">
    <property type="entry name" value="ASCORBATE-SPECIFIC PTS SYSTEM EIIA COMPONENT"/>
    <property type="match status" value="1"/>
</dbReference>
<accession>A0ABX9P0M3</accession>
<dbReference type="PROSITE" id="PS00372">
    <property type="entry name" value="PTS_EIIA_TYPE_2_HIS"/>
    <property type="match status" value="1"/>
</dbReference>
<name>A0ABX9P0M3_9GAMM</name>
<keyword evidence="3" id="KW-0963">Cytoplasm</keyword>
<dbReference type="CDD" id="cd00211">
    <property type="entry name" value="PTS_IIA_fru"/>
    <property type="match status" value="1"/>
</dbReference>
<feature type="domain" description="PTS EIIA type-2" evidence="7">
    <location>
        <begin position="6"/>
        <end position="148"/>
    </location>
</feature>
<proteinExistence type="predicted"/>
<dbReference type="Pfam" id="PF00359">
    <property type="entry name" value="PTS_EIIA_2"/>
    <property type="match status" value="1"/>
</dbReference>
<evidence type="ECO:0000256" key="1">
    <source>
        <dbReference type="ARBA" id="ARBA00004496"/>
    </source>
</evidence>
<dbReference type="RefSeq" id="WP_112165329.1">
    <property type="nucleotide sequence ID" value="NZ_JYDE01000010.1"/>
</dbReference>
<evidence type="ECO:0000256" key="4">
    <source>
        <dbReference type="ARBA" id="ARBA00022679"/>
    </source>
</evidence>
<reference evidence="8 9" key="1">
    <citation type="submission" date="2018-09" db="EMBL/GenBank/DDBJ databases">
        <authorList>
            <person name="Le Fleche-Mateos A."/>
        </authorList>
    </citation>
    <scope>NUCLEOTIDE SEQUENCE [LARGE SCALE GENOMIC DNA]</scope>
    <source>
        <strain evidence="8 9">DSM 30078</strain>
    </source>
</reference>
<protein>
    <submittedName>
        <fullName evidence="8">PTS mannitol transporter subunit IIA</fullName>
    </submittedName>
</protein>
<keyword evidence="4" id="KW-0808">Transferase</keyword>
<dbReference type="Gene3D" id="3.40.930.10">
    <property type="entry name" value="Mannitol-specific EII, Chain A"/>
    <property type="match status" value="1"/>
</dbReference>
<evidence type="ECO:0000256" key="3">
    <source>
        <dbReference type="ARBA" id="ARBA00022490"/>
    </source>
</evidence>
<keyword evidence="2" id="KW-0813">Transport</keyword>
<keyword evidence="6" id="KW-0418">Kinase</keyword>
<evidence type="ECO:0000256" key="2">
    <source>
        <dbReference type="ARBA" id="ARBA00022448"/>
    </source>
</evidence>
<evidence type="ECO:0000259" key="7">
    <source>
        <dbReference type="PROSITE" id="PS51094"/>
    </source>
</evidence>
<dbReference type="InterPro" id="IPR002178">
    <property type="entry name" value="PTS_EIIA_type-2_dom"/>
</dbReference>